<accession>A0A9Q1HI47</accession>
<keyword evidence="1" id="KW-0732">Signal</keyword>
<gene>
    <name evidence="2" type="ORF">HOLleu_06544</name>
</gene>
<name>A0A9Q1HI47_HOLLE</name>
<organism evidence="2 3">
    <name type="scientific">Holothuria leucospilota</name>
    <name type="common">Black long sea cucumber</name>
    <name type="synonym">Mertensiothuria leucospilota</name>
    <dbReference type="NCBI Taxonomy" id="206669"/>
    <lineage>
        <taxon>Eukaryota</taxon>
        <taxon>Metazoa</taxon>
        <taxon>Echinodermata</taxon>
        <taxon>Eleutherozoa</taxon>
        <taxon>Echinozoa</taxon>
        <taxon>Holothuroidea</taxon>
        <taxon>Aspidochirotacea</taxon>
        <taxon>Aspidochirotida</taxon>
        <taxon>Holothuriidae</taxon>
        <taxon>Holothuria</taxon>
    </lineage>
</organism>
<protein>
    <submittedName>
        <fullName evidence="2">Uncharacterized protein</fullName>
    </submittedName>
</protein>
<proteinExistence type="predicted"/>
<dbReference type="Proteomes" id="UP001152320">
    <property type="component" value="Chromosome 2"/>
</dbReference>
<evidence type="ECO:0000256" key="1">
    <source>
        <dbReference type="SAM" id="SignalP"/>
    </source>
</evidence>
<evidence type="ECO:0000313" key="3">
    <source>
        <dbReference type="Proteomes" id="UP001152320"/>
    </source>
</evidence>
<sequence length="93" mass="10670">MKTMILLVVSALVVSVVATGQKMTSRVQRFSGNVPYVDPPNVRSGPISKWTERQHMMLNKLKRYRRMAEDVNFARSGMHDRAAPLKRFKRPVV</sequence>
<feature type="chain" id="PRO_5040456419" evidence="1">
    <location>
        <begin position="19"/>
        <end position="93"/>
    </location>
</feature>
<reference evidence="2" key="1">
    <citation type="submission" date="2021-10" db="EMBL/GenBank/DDBJ databases">
        <title>Tropical sea cucumber genome reveals ecological adaptation and Cuvierian tubules defense mechanism.</title>
        <authorList>
            <person name="Chen T."/>
        </authorList>
    </citation>
    <scope>NUCLEOTIDE SEQUENCE</scope>
    <source>
        <strain evidence="2">Nanhai2018</strain>
        <tissue evidence="2">Muscle</tissue>
    </source>
</reference>
<dbReference type="EMBL" id="JAIZAY010000002">
    <property type="protein sequence ID" value="KAJ8047519.1"/>
    <property type="molecule type" value="Genomic_DNA"/>
</dbReference>
<dbReference type="AlphaFoldDB" id="A0A9Q1HI47"/>
<evidence type="ECO:0000313" key="2">
    <source>
        <dbReference type="EMBL" id="KAJ8047519.1"/>
    </source>
</evidence>
<feature type="signal peptide" evidence="1">
    <location>
        <begin position="1"/>
        <end position="18"/>
    </location>
</feature>
<keyword evidence="3" id="KW-1185">Reference proteome</keyword>
<comment type="caution">
    <text evidence="2">The sequence shown here is derived from an EMBL/GenBank/DDBJ whole genome shotgun (WGS) entry which is preliminary data.</text>
</comment>